<dbReference type="Pfam" id="PF19827">
    <property type="entry name" value="DUF6308"/>
    <property type="match status" value="1"/>
</dbReference>
<evidence type="ECO:0000313" key="1">
    <source>
        <dbReference type="EMBL" id="QWC09829.1"/>
    </source>
</evidence>
<dbReference type="InterPro" id="IPR046275">
    <property type="entry name" value="DUF6308"/>
</dbReference>
<gene>
    <name evidence="1" type="ORF">KKR91_15430</name>
</gene>
<keyword evidence="2" id="KW-1185">Reference proteome</keyword>
<evidence type="ECO:0000313" key="2">
    <source>
        <dbReference type="Proteomes" id="UP000676885"/>
    </source>
</evidence>
<dbReference type="Proteomes" id="UP000676885">
    <property type="component" value="Chromosome"/>
</dbReference>
<dbReference type="KEGG" id="ajg:KKR91_15430"/>
<sequence>MQIPEILTNQQVGRAAKLLKDYYTQPVSKGRVRTGARFDSWAGGGDAPDVVNAITADDMLAASFLSVPFEPAAVIGLLAERQLDITALLTEIPVDLDLADVTHDDFKAHLGEESPAWKLWNILRGKEDGGWGIGPTRASKLMARKRPRLIPIWDSVVGEEIGLKSSLTQWTDWHEMLTQDGKALATRLDNIRDQAEVPYPVSQLRVMDVVLWMNGTDGGAKAPSSEDEVA</sequence>
<name>A0A975R0V6_9MICC</name>
<proteinExistence type="predicted"/>
<protein>
    <submittedName>
        <fullName evidence="1">Uncharacterized protein</fullName>
    </submittedName>
</protein>
<dbReference type="RefSeq" id="WP_210227511.1">
    <property type="nucleotide sequence ID" value="NZ_CP076022.1"/>
</dbReference>
<organism evidence="1 2">
    <name type="scientific">Arthrobacter jiangjiafuii</name>
    <dbReference type="NCBI Taxonomy" id="2817475"/>
    <lineage>
        <taxon>Bacteria</taxon>
        <taxon>Bacillati</taxon>
        <taxon>Actinomycetota</taxon>
        <taxon>Actinomycetes</taxon>
        <taxon>Micrococcales</taxon>
        <taxon>Micrococcaceae</taxon>
        <taxon>Arthrobacter</taxon>
    </lineage>
</organism>
<reference evidence="1 2" key="1">
    <citation type="submission" date="2021-05" db="EMBL/GenBank/DDBJ databases">
        <title>Novel species in genus Arthrobacter.</title>
        <authorList>
            <person name="Zhang G."/>
        </authorList>
    </citation>
    <scope>NUCLEOTIDE SEQUENCE [LARGE SCALE GENOMIC DNA]</scope>
    <source>
        <strain evidence="2">zg-ZUI227</strain>
    </source>
</reference>
<dbReference type="AlphaFoldDB" id="A0A975R0V6"/>
<dbReference type="EMBL" id="CP076022">
    <property type="protein sequence ID" value="QWC09829.1"/>
    <property type="molecule type" value="Genomic_DNA"/>
</dbReference>
<accession>A0A975R0V6</accession>